<dbReference type="InterPro" id="IPR002938">
    <property type="entry name" value="FAD-bd"/>
</dbReference>
<keyword evidence="2" id="KW-0274">FAD</keyword>
<evidence type="ECO:0000259" key="5">
    <source>
        <dbReference type="Pfam" id="PF01494"/>
    </source>
</evidence>
<dbReference type="GO" id="GO:0071949">
    <property type="term" value="F:FAD binding"/>
    <property type="evidence" value="ECO:0007669"/>
    <property type="project" value="InterPro"/>
</dbReference>
<dbReference type="InterPro" id="IPR036188">
    <property type="entry name" value="FAD/NAD-bd_sf"/>
</dbReference>
<dbReference type="HOGENOM" id="CLU_009665_4_0_1"/>
<dbReference type="OrthoDB" id="655030at2759"/>
<protein>
    <recommendedName>
        <fullName evidence="5">FAD-binding domain-containing protein</fullName>
    </recommendedName>
</protein>
<accession>A0A067M8C1</accession>
<dbReference type="AlphaFoldDB" id="A0A067M8C1"/>
<keyword evidence="3" id="KW-0560">Oxidoreductase</keyword>
<evidence type="ECO:0000256" key="4">
    <source>
        <dbReference type="ARBA" id="ARBA00023033"/>
    </source>
</evidence>
<gene>
    <name evidence="6" type="ORF">BOTBODRAFT_189634</name>
</gene>
<dbReference type="EMBL" id="KL198055">
    <property type="protein sequence ID" value="KDQ11804.1"/>
    <property type="molecule type" value="Genomic_DNA"/>
</dbReference>
<keyword evidence="1" id="KW-0285">Flavoprotein</keyword>
<proteinExistence type="predicted"/>
<evidence type="ECO:0000313" key="6">
    <source>
        <dbReference type="EMBL" id="KDQ11804.1"/>
    </source>
</evidence>
<name>A0A067M8C1_BOTB1</name>
<evidence type="ECO:0000256" key="2">
    <source>
        <dbReference type="ARBA" id="ARBA00022827"/>
    </source>
</evidence>
<dbReference type="PANTHER" id="PTHR46972">
    <property type="entry name" value="MONOOXYGENASE ASQM-RELATED"/>
    <property type="match status" value="1"/>
</dbReference>
<dbReference type="PRINTS" id="PR00420">
    <property type="entry name" value="RNGMNOXGNASE"/>
</dbReference>
<evidence type="ECO:0000313" key="7">
    <source>
        <dbReference type="Proteomes" id="UP000027195"/>
    </source>
</evidence>
<evidence type="ECO:0000256" key="1">
    <source>
        <dbReference type="ARBA" id="ARBA00022630"/>
    </source>
</evidence>
<sequence length="390" mass="42100">MSSSAPRVAIVGAGPSGLLLARHLQMHSIPCVVYERESSRHVRSQGGSLDLHVESGQRALKDVGLFGQFEKLARKEGDHTRIMDRTGALLYEDPPGQDGSRPEIDRTELRDILLDSLEPNTIKWDHHFVSATPIPSSPGYVLTFTNQPPATVDILVGADGAWSRIRPLLTSVRPLYSSITFIELAISDQGILPQRNSRGTVKIYIGLRVPENWLEQHPLPAESSAAKEFLASLFPGWDPSVLELIHAADDDAPILSRKICALPPDHTWATELKGITLLGDAAHLMSPFAGEGVNLALLDASEVGAALVEALTPAALPLQDTLAAVDKGFRRYEHAMWNRAQVNGRKSAANLEIMFADDAPAGIVNFFNSFGPPPSLPPLLAPAIPLGSGE</sequence>
<organism evidence="6 7">
    <name type="scientific">Botryobasidium botryosum (strain FD-172 SS1)</name>
    <dbReference type="NCBI Taxonomy" id="930990"/>
    <lineage>
        <taxon>Eukaryota</taxon>
        <taxon>Fungi</taxon>
        <taxon>Dikarya</taxon>
        <taxon>Basidiomycota</taxon>
        <taxon>Agaricomycotina</taxon>
        <taxon>Agaricomycetes</taxon>
        <taxon>Cantharellales</taxon>
        <taxon>Botryobasidiaceae</taxon>
        <taxon>Botryobasidium</taxon>
    </lineage>
</organism>
<dbReference type="Proteomes" id="UP000027195">
    <property type="component" value="Unassembled WGS sequence"/>
</dbReference>
<feature type="domain" description="FAD-binding" evidence="5">
    <location>
        <begin position="8"/>
        <end position="169"/>
    </location>
</feature>
<dbReference type="InParanoid" id="A0A067M8C1"/>
<feature type="domain" description="FAD-binding" evidence="5">
    <location>
        <begin position="275"/>
        <end position="312"/>
    </location>
</feature>
<dbReference type="Pfam" id="PF01494">
    <property type="entry name" value="FAD_binding_3"/>
    <property type="match status" value="2"/>
</dbReference>
<dbReference type="PANTHER" id="PTHR46972:SF1">
    <property type="entry name" value="FAD DEPENDENT OXIDOREDUCTASE DOMAIN-CONTAINING PROTEIN"/>
    <property type="match status" value="1"/>
</dbReference>
<keyword evidence="4" id="KW-0503">Monooxygenase</keyword>
<dbReference type="Gene3D" id="3.50.50.60">
    <property type="entry name" value="FAD/NAD(P)-binding domain"/>
    <property type="match status" value="1"/>
</dbReference>
<evidence type="ECO:0000256" key="3">
    <source>
        <dbReference type="ARBA" id="ARBA00023002"/>
    </source>
</evidence>
<keyword evidence="7" id="KW-1185">Reference proteome</keyword>
<dbReference type="STRING" id="930990.A0A067M8C1"/>
<reference evidence="7" key="1">
    <citation type="journal article" date="2014" name="Proc. Natl. Acad. Sci. U.S.A.">
        <title>Extensive sampling of basidiomycete genomes demonstrates inadequacy of the white-rot/brown-rot paradigm for wood decay fungi.</title>
        <authorList>
            <person name="Riley R."/>
            <person name="Salamov A.A."/>
            <person name="Brown D.W."/>
            <person name="Nagy L.G."/>
            <person name="Floudas D."/>
            <person name="Held B.W."/>
            <person name="Levasseur A."/>
            <person name="Lombard V."/>
            <person name="Morin E."/>
            <person name="Otillar R."/>
            <person name="Lindquist E.A."/>
            <person name="Sun H."/>
            <person name="LaButti K.M."/>
            <person name="Schmutz J."/>
            <person name="Jabbour D."/>
            <person name="Luo H."/>
            <person name="Baker S.E."/>
            <person name="Pisabarro A.G."/>
            <person name="Walton J.D."/>
            <person name="Blanchette R.A."/>
            <person name="Henrissat B."/>
            <person name="Martin F."/>
            <person name="Cullen D."/>
            <person name="Hibbett D.S."/>
            <person name="Grigoriev I.V."/>
        </authorList>
    </citation>
    <scope>NUCLEOTIDE SEQUENCE [LARGE SCALE GENOMIC DNA]</scope>
    <source>
        <strain evidence="7">FD-172 SS1</strain>
    </source>
</reference>
<dbReference type="GO" id="GO:0004497">
    <property type="term" value="F:monooxygenase activity"/>
    <property type="evidence" value="ECO:0007669"/>
    <property type="project" value="UniProtKB-KW"/>
</dbReference>
<dbReference type="SUPFAM" id="SSF51905">
    <property type="entry name" value="FAD/NAD(P)-binding domain"/>
    <property type="match status" value="1"/>
</dbReference>